<accession>A0A124DZ08</accession>
<dbReference type="Gene3D" id="1.20.144.10">
    <property type="entry name" value="Phosphatidic acid phosphatase type 2/haloperoxidase"/>
    <property type="match status" value="1"/>
</dbReference>
<protein>
    <submittedName>
        <fullName evidence="3">Ser/Thr and Tyr protein phosphatase</fullName>
    </submittedName>
</protein>
<sequence length="223" mass="25346">MKAFFQRWGHLLAILCIPLQGSIYVFLGSNTGSDVFYNYAWIDTQIPFLKEFVYPYISWMPILYLGFLYLGLTNKSLFWRTLITYNVGVMAANVCFAVFPTHVPRPEVGGTDLSSVLVQFIYTNDAPFNCFPSVHVLTSYLLFIIIIRHLNFKPLARISWSVWLWLIIASTVFVKQHSLLDIAGGILFAEAAYWTVHVFAVRLGQARKKGKQPLTASNPSSHV</sequence>
<dbReference type="GO" id="GO:0016020">
    <property type="term" value="C:membrane"/>
    <property type="evidence" value="ECO:0007669"/>
    <property type="project" value="UniProtKB-SubCell"/>
</dbReference>
<comment type="caution">
    <text evidence="3">The sequence shown here is derived from an EMBL/GenBank/DDBJ whole genome shotgun (WGS) entry which is preliminary data.</text>
</comment>
<feature type="transmembrane region" description="Helical" evidence="1">
    <location>
        <begin position="126"/>
        <end position="146"/>
    </location>
</feature>
<organism evidence="3 4">
    <name type="scientific">Paenibacillus amylolyticus</name>
    <dbReference type="NCBI Taxonomy" id="1451"/>
    <lineage>
        <taxon>Bacteria</taxon>
        <taxon>Bacillati</taxon>
        <taxon>Bacillota</taxon>
        <taxon>Bacilli</taxon>
        <taxon>Bacillales</taxon>
        <taxon>Paenibacillaceae</taxon>
        <taxon>Paenibacillus</taxon>
    </lineage>
</organism>
<name>A0A124DZ08_PAEAM</name>
<evidence type="ECO:0000256" key="1">
    <source>
        <dbReference type="SAM" id="Phobius"/>
    </source>
</evidence>
<gene>
    <name evidence="3" type="ORF">PAHA3_6062</name>
</gene>
<feature type="transmembrane region" description="Helical" evidence="1">
    <location>
        <begin position="77"/>
        <end position="99"/>
    </location>
</feature>
<dbReference type="Pfam" id="PF01569">
    <property type="entry name" value="PAP2"/>
    <property type="match status" value="1"/>
</dbReference>
<evidence type="ECO:0000259" key="2">
    <source>
        <dbReference type="Pfam" id="PF01569"/>
    </source>
</evidence>
<dbReference type="Proteomes" id="UP000069697">
    <property type="component" value="Unassembled WGS sequence"/>
</dbReference>
<dbReference type="AlphaFoldDB" id="A0A124DZ08"/>
<dbReference type="InterPro" id="IPR000326">
    <property type="entry name" value="PAP2/HPO"/>
</dbReference>
<feature type="transmembrane region" description="Helical" evidence="1">
    <location>
        <begin position="52"/>
        <end position="70"/>
    </location>
</feature>
<reference evidence="4" key="2">
    <citation type="submission" date="2016-01" db="EMBL/GenBank/DDBJ databases">
        <title>Draft Genome Sequence of Paenibacillus amylolyticus Heshi-A3 that Was Isolated from Fermented Rice Bran with Aging Salted Mackerel, Which Was Named Heshiko as Traditional Fermented Seafood in Japan.</title>
        <authorList>
            <person name="Akuzawa S."/>
            <person name="Nakagawa J."/>
            <person name="Kanekatsu T."/>
            <person name="Kubota E."/>
            <person name="Ohtake R."/>
            <person name="Suzuki T."/>
            <person name="Kanesaki Y."/>
        </authorList>
    </citation>
    <scope>NUCLEOTIDE SEQUENCE [LARGE SCALE GENOMIC DNA]</scope>
    <source>
        <strain evidence="4">Heshi-A3</strain>
    </source>
</reference>
<dbReference type="SUPFAM" id="SSF48317">
    <property type="entry name" value="Acid phosphatase/Vanadium-dependent haloperoxidase"/>
    <property type="match status" value="1"/>
</dbReference>
<keyword evidence="1" id="KW-1133">Transmembrane helix</keyword>
<dbReference type="InterPro" id="IPR036938">
    <property type="entry name" value="PAP2/HPO_sf"/>
</dbReference>
<dbReference type="EMBL" id="BCNV01000015">
    <property type="protein sequence ID" value="GAS85893.1"/>
    <property type="molecule type" value="Genomic_DNA"/>
</dbReference>
<feature type="domain" description="Phosphatidic acid phosphatase type 2/haloperoxidase" evidence="2">
    <location>
        <begin position="101"/>
        <end position="200"/>
    </location>
</feature>
<dbReference type="RefSeq" id="WP_062838173.1">
    <property type="nucleotide sequence ID" value="NZ_BCNV01000015.1"/>
</dbReference>
<keyword evidence="1" id="KW-0472">Membrane</keyword>
<feature type="transmembrane region" description="Helical" evidence="1">
    <location>
        <begin position="158"/>
        <end position="176"/>
    </location>
</feature>
<evidence type="ECO:0000313" key="4">
    <source>
        <dbReference type="Proteomes" id="UP000069697"/>
    </source>
</evidence>
<keyword evidence="1" id="KW-0812">Transmembrane</keyword>
<reference evidence="3 4" key="1">
    <citation type="journal article" date="2016" name="Genome Announc.">
        <title>Draft Genome Sequence of Paenibacillus amylolyticus Heshi-A3, Isolated from Fermented Rice Bran in a Japanese Fermented Seafood Dish.</title>
        <authorList>
            <person name="Akuzawa S."/>
            <person name="Nagaoka J."/>
            <person name="Kanekatsu M."/>
            <person name="Kubota E."/>
            <person name="Ohtake R."/>
            <person name="Suzuki T."/>
            <person name="Kanesaki Y."/>
        </authorList>
    </citation>
    <scope>NUCLEOTIDE SEQUENCE [LARGE SCALE GENOMIC DNA]</scope>
    <source>
        <strain evidence="3 4">Heshi-A3</strain>
    </source>
</reference>
<feature type="transmembrane region" description="Helical" evidence="1">
    <location>
        <begin position="182"/>
        <end position="201"/>
    </location>
</feature>
<evidence type="ECO:0000313" key="3">
    <source>
        <dbReference type="EMBL" id="GAS85893.1"/>
    </source>
</evidence>
<proteinExistence type="predicted"/>